<comment type="caution">
    <text evidence="1">The sequence shown here is derived from an EMBL/GenBank/DDBJ whole genome shotgun (WGS) entry which is preliminary data.</text>
</comment>
<dbReference type="EMBL" id="AAEW02000013">
    <property type="protein sequence ID" value="EAT15121.1"/>
    <property type="molecule type" value="Genomic_DNA"/>
</dbReference>
<dbReference type="OrthoDB" id="5387108at2"/>
<organism evidence="1 2">
    <name type="scientific">Desulfuromonas acetoxidans (strain DSM 684 / 11070)</name>
    <dbReference type="NCBI Taxonomy" id="281689"/>
    <lineage>
        <taxon>Bacteria</taxon>
        <taxon>Pseudomonadati</taxon>
        <taxon>Thermodesulfobacteriota</taxon>
        <taxon>Desulfuromonadia</taxon>
        <taxon>Desulfuromonadales</taxon>
        <taxon>Desulfuromonadaceae</taxon>
        <taxon>Desulfuromonas</taxon>
    </lineage>
</organism>
<evidence type="ECO:0008006" key="3">
    <source>
        <dbReference type="Google" id="ProtNLM"/>
    </source>
</evidence>
<dbReference type="Proteomes" id="UP000005695">
    <property type="component" value="Unassembled WGS sequence"/>
</dbReference>
<dbReference type="AlphaFoldDB" id="Q1JY75"/>
<protein>
    <recommendedName>
        <fullName evidence="3">Leucine rich repeat variant</fullName>
    </recommendedName>
</protein>
<reference evidence="1" key="1">
    <citation type="submission" date="2006-05" db="EMBL/GenBank/DDBJ databases">
        <title>Annotation of the draft genome assembly of Desulfuromonas acetoxidans DSM 684.</title>
        <authorList>
            <consortium name="US DOE Joint Genome Institute (JGI-ORNL)"/>
            <person name="Larimer F."/>
            <person name="Land M."/>
            <person name="Hauser L."/>
        </authorList>
    </citation>
    <scope>NUCLEOTIDE SEQUENCE [LARGE SCALE GENOMIC DNA]</scope>
    <source>
        <strain evidence="1">DSM 684</strain>
    </source>
</reference>
<gene>
    <name evidence="1" type="ORF">Dace_0491</name>
</gene>
<sequence>MSTPSTQSTSLDADMVHRLKRALTTDSDGLKEILQDPSSEVLHAALKNVALSEEHLLQVLKRHDLTSTFLNAVGRHKLSEKSRICMATLAHPAVSPALVKKLLSRLHLFEVLNLCYLPGQSADLRMAAELAIIQRLPMAPLGNRISLARRATATVLQALFKEGHPQVIEAGLNNPKLQEVALYQHLNGSNATAETISQIARHPRWSQRPNLRRAILKNRQTPRVWFIQFLPRLPRTEARNLLHSQTLSARQKQWIRDVIE</sequence>
<proteinExistence type="predicted"/>
<reference evidence="1" key="2">
    <citation type="submission" date="2006-05" db="EMBL/GenBank/DDBJ databases">
        <title>Sequencing of the draft genome and assembly of Desulfuromonas acetoxidans DSM 684.</title>
        <authorList>
            <consortium name="US DOE Joint Genome Institute (JGI-PGF)"/>
            <person name="Copeland A."/>
            <person name="Lucas S."/>
            <person name="Lapidus A."/>
            <person name="Barry K."/>
            <person name="Detter J.C."/>
            <person name="Glavina del Rio T."/>
            <person name="Hammon N."/>
            <person name="Israni S."/>
            <person name="Dalin E."/>
            <person name="Tice H."/>
            <person name="Bruce D."/>
            <person name="Pitluck S."/>
            <person name="Richardson P."/>
        </authorList>
    </citation>
    <scope>NUCLEOTIDE SEQUENCE [LARGE SCALE GENOMIC DNA]</scope>
    <source>
        <strain evidence="1">DSM 684</strain>
    </source>
</reference>
<evidence type="ECO:0000313" key="2">
    <source>
        <dbReference type="Proteomes" id="UP000005695"/>
    </source>
</evidence>
<dbReference type="RefSeq" id="WP_006001340.1">
    <property type="nucleotide sequence ID" value="NZ_AAEW02000013.1"/>
</dbReference>
<name>Q1JY75_DESA6</name>
<keyword evidence="2" id="KW-1185">Reference proteome</keyword>
<accession>Q1JY75</accession>
<evidence type="ECO:0000313" key="1">
    <source>
        <dbReference type="EMBL" id="EAT15121.1"/>
    </source>
</evidence>